<gene>
    <name evidence="2" type="ORF">QRX50_09100</name>
</gene>
<accession>A0A9Y2ILP0</accession>
<organism evidence="2 3">
    <name type="scientific">Amycolatopsis carbonis</name>
    <dbReference type="NCBI Taxonomy" id="715471"/>
    <lineage>
        <taxon>Bacteria</taxon>
        <taxon>Bacillati</taxon>
        <taxon>Actinomycetota</taxon>
        <taxon>Actinomycetes</taxon>
        <taxon>Pseudonocardiales</taxon>
        <taxon>Pseudonocardiaceae</taxon>
        <taxon>Amycolatopsis</taxon>
    </lineage>
</organism>
<name>A0A9Y2ILP0_9PSEU</name>
<sequence>MARPLLALGGVVLIGVGVAIALGWGLGNTVERSATVSQQIRGVKLDANSGDIRIRTGSGAISVHQKLHYNFRGEPGDAFRVEGDQLVLGDCGRNCTADFDVVVPAGVPVTGQSDSGEVDLTGVESVDVTADSGHAHVANVAGLVNLRLDSGSIDLLNVGPVQLHSDSGHVRAEGVRGPADVSADSGSVELALATPNDVKVHADSGSVDVRVPDGAYRVIGDTDSGARTVQIPTTNIAGPTKTLDLNTSSGSVTVKAA</sequence>
<proteinExistence type="predicted"/>
<dbReference type="AlphaFoldDB" id="A0A9Y2ILP0"/>
<dbReference type="Proteomes" id="UP001236014">
    <property type="component" value="Chromosome"/>
</dbReference>
<evidence type="ECO:0000313" key="2">
    <source>
        <dbReference type="EMBL" id="WIX80898.1"/>
    </source>
</evidence>
<evidence type="ECO:0000259" key="1">
    <source>
        <dbReference type="Pfam" id="PF13349"/>
    </source>
</evidence>
<dbReference type="KEGG" id="acab:QRX50_09100"/>
<reference evidence="2 3" key="1">
    <citation type="submission" date="2023-06" db="EMBL/GenBank/DDBJ databases">
        <authorList>
            <person name="Oyuntsetseg B."/>
            <person name="Kim S.B."/>
        </authorList>
    </citation>
    <scope>NUCLEOTIDE SEQUENCE [LARGE SCALE GENOMIC DNA]</scope>
    <source>
        <strain evidence="2 3">2-15</strain>
    </source>
</reference>
<dbReference type="EMBL" id="CP127294">
    <property type="protein sequence ID" value="WIX80898.1"/>
    <property type="molecule type" value="Genomic_DNA"/>
</dbReference>
<protein>
    <submittedName>
        <fullName evidence="2">DUF4097 family beta strand repeat-containing protein</fullName>
    </submittedName>
</protein>
<dbReference type="InterPro" id="IPR025164">
    <property type="entry name" value="Toastrack_DUF4097"/>
</dbReference>
<dbReference type="RefSeq" id="WP_285971513.1">
    <property type="nucleotide sequence ID" value="NZ_CP127294.1"/>
</dbReference>
<feature type="domain" description="DUF4097" evidence="1">
    <location>
        <begin position="110"/>
        <end position="254"/>
    </location>
</feature>
<evidence type="ECO:0000313" key="3">
    <source>
        <dbReference type="Proteomes" id="UP001236014"/>
    </source>
</evidence>
<dbReference type="Pfam" id="PF13349">
    <property type="entry name" value="DUF4097"/>
    <property type="match status" value="1"/>
</dbReference>
<keyword evidence="3" id="KW-1185">Reference proteome</keyword>